<proteinExistence type="predicted"/>
<dbReference type="EMBL" id="ML208314">
    <property type="protein sequence ID" value="TFK70370.1"/>
    <property type="molecule type" value="Genomic_DNA"/>
</dbReference>
<dbReference type="Proteomes" id="UP000308600">
    <property type="component" value="Unassembled WGS sequence"/>
</dbReference>
<gene>
    <name evidence="1" type="ORF">BDN72DRAFT_896499</name>
</gene>
<protein>
    <submittedName>
        <fullName evidence="1">Uncharacterized protein</fullName>
    </submittedName>
</protein>
<evidence type="ECO:0000313" key="1">
    <source>
        <dbReference type="EMBL" id="TFK70370.1"/>
    </source>
</evidence>
<sequence length="194" mass="21277">MANNPQPNQYACYFMISPSPQECPNGLIDNTLNPPPGGWGPMFYIKFGDGNWHNNRYTTHNPTFTPGDTDLCANIQGVNGHRYYQLPAGNFVNPGTYLEQTVLNPLFTQNINGEWYRIHAPPGVATVAQLVADLMWVSDQLDSPALNLDFGYQAALAAHNLAGGTLQQQRAAATGVMQIRAAAILLRLQARGYN</sequence>
<evidence type="ECO:0000313" key="2">
    <source>
        <dbReference type="Proteomes" id="UP000308600"/>
    </source>
</evidence>
<name>A0ACD3AXV3_9AGAR</name>
<organism evidence="1 2">
    <name type="scientific">Pluteus cervinus</name>
    <dbReference type="NCBI Taxonomy" id="181527"/>
    <lineage>
        <taxon>Eukaryota</taxon>
        <taxon>Fungi</taxon>
        <taxon>Dikarya</taxon>
        <taxon>Basidiomycota</taxon>
        <taxon>Agaricomycotina</taxon>
        <taxon>Agaricomycetes</taxon>
        <taxon>Agaricomycetidae</taxon>
        <taxon>Agaricales</taxon>
        <taxon>Pluteineae</taxon>
        <taxon>Pluteaceae</taxon>
        <taxon>Pluteus</taxon>
    </lineage>
</organism>
<reference evidence="1 2" key="1">
    <citation type="journal article" date="2019" name="Nat. Ecol. Evol.">
        <title>Megaphylogeny resolves global patterns of mushroom evolution.</title>
        <authorList>
            <person name="Varga T."/>
            <person name="Krizsan K."/>
            <person name="Foldi C."/>
            <person name="Dima B."/>
            <person name="Sanchez-Garcia M."/>
            <person name="Sanchez-Ramirez S."/>
            <person name="Szollosi G.J."/>
            <person name="Szarkandi J.G."/>
            <person name="Papp V."/>
            <person name="Albert L."/>
            <person name="Andreopoulos W."/>
            <person name="Angelini C."/>
            <person name="Antonin V."/>
            <person name="Barry K.W."/>
            <person name="Bougher N.L."/>
            <person name="Buchanan P."/>
            <person name="Buyck B."/>
            <person name="Bense V."/>
            <person name="Catcheside P."/>
            <person name="Chovatia M."/>
            <person name="Cooper J."/>
            <person name="Damon W."/>
            <person name="Desjardin D."/>
            <person name="Finy P."/>
            <person name="Geml J."/>
            <person name="Haridas S."/>
            <person name="Hughes K."/>
            <person name="Justo A."/>
            <person name="Karasinski D."/>
            <person name="Kautmanova I."/>
            <person name="Kiss B."/>
            <person name="Kocsube S."/>
            <person name="Kotiranta H."/>
            <person name="LaButti K.M."/>
            <person name="Lechner B.E."/>
            <person name="Liimatainen K."/>
            <person name="Lipzen A."/>
            <person name="Lukacs Z."/>
            <person name="Mihaltcheva S."/>
            <person name="Morgado L.N."/>
            <person name="Niskanen T."/>
            <person name="Noordeloos M.E."/>
            <person name="Ohm R.A."/>
            <person name="Ortiz-Santana B."/>
            <person name="Ovrebo C."/>
            <person name="Racz N."/>
            <person name="Riley R."/>
            <person name="Savchenko A."/>
            <person name="Shiryaev A."/>
            <person name="Soop K."/>
            <person name="Spirin V."/>
            <person name="Szebenyi C."/>
            <person name="Tomsovsky M."/>
            <person name="Tulloss R.E."/>
            <person name="Uehling J."/>
            <person name="Grigoriev I.V."/>
            <person name="Vagvolgyi C."/>
            <person name="Papp T."/>
            <person name="Martin F.M."/>
            <person name="Miettinen O."/>
            <person name="Hibbett D.S."/>
            <person name="Nagy L.G."/>
        </authorList>
    </citation>
    <scope>NUCLEOTIDE SEQUENCE [LARGE SCALE GENOMIC DNA]</scope>
    <source>
        <strain evidence="1 2">NL-1719</strain>
    </source>
</reference>
<keyword evidence="2" id="KW-1185">Reference proteome</keyword>
<accession>A0ACD3AXV3</accession>